<proteinExistence type="predicted"/>
<keyword evidence="1" id="KW-0472">Membrane</keyword>
<sequence length="260" mass="30188">MNLKMNGFQLKVLGVLTMVIDHIAEFFSFLGIPIWFHWIGRITAPIFLFESAEGFTYTSNRKKYMFRLLLGFWIMQVVISFLNSFFTVGNELIINNIFGTLFLGTVYMQSIYYIKQGKGFIFKGISLFTLTTLVSFVPLVLMERIDNNNFFFLIFKVFNFIIPTLFLTEGGILFVLLPVLFYVFHGNKLLQVLSILTVAIISTGFNFQNLFSDNYQWMMITSIVPIVLYNGEKGKSMRNFFYIFYPTHIAVFALVSFFAH</sequence>
<reference evidence="2 3" key="1">
    <citation type="submission" date="2017-07" db="EMBL/GenBank/DDBJ databases">
        <title>Lactobacillus curvatus MRS6 whole genome.</title>
        <authorList>
            <person name="Jans C."/>
            <person name="Lagler S."/>
            <person name="Lacroix C."/>
            <person name="Meile L."/>
            <person name="Stevens M.J.A."/>
        </authorList>
    </citation>
    <scope>NUCLEOTIDE SEQUENCE [LARGE SCALE GENOMIC DNA]</scope>
    <source>
        <strain evidence="2 3">MRS6</strain>
    </source>
</reference>
<name>A0AAC9ULU2_LATCU</name>
<organism evidence="2 3">
    <name type="scientific">Latilactobacillus curvatus</name>
    <name type="common">Lactobacillus curvatus</name>
    <dbReference type="NCBI Taxonomy" id="28038"/>
    <lineage>
        <taxon>Bacteria</taxon>
        <taxon>Bacillati</taxon>
        <taxon>Bacillota</taxon>
        <taxon>Bacilli</taxon>
        <taxon>Lactobacillales</taxon>
        <taxon>Lactobacillaceae</taxon>
        <taxon>Latilactobacillus</taxon>
    </lineage>
</organism>
<feature type="transmembrane region" description="Helical" evidence="1">
    <location>
        <begin position="120"/>
        <end position="140"/>
    </location>
</feature>
<accession>A0AAC9ULU2</accession>
<evidence type="ECO:0000256" key="1">
    <source>
        <dbReference type="SAM" id="Phobius"/>
    </source>
</evidence>
<evidence type="ECO:0000313" key="2">
    <source>
        <dbReference type="EMBL" id="ASN60758.1"/>
    </source>
</evidence>
<evidence type="ECO:0008006" key="4">
    <source>
        <dbReference type="Google" id="ProtNLM"/>
    </source>
</evidence>
<keyword evidence="1" id="KW-0812">Transmembrane</keyword>
<dbReference type="EMBL" id="CP022474">
    <property type="protein sequence ID" value="ASN60758.1"/>
    <property type="molecule type" value="Genomic_DNA"/>
</dbReference>
<feature type="transmembrane region" description="Helical" evidence="1">
    <location>
        <begin position="12"/>
        <end position="32"/>
    </location>
</feature>
<feature type="transmembrane region" description="Helical" evidence="1">
    <location>
        <begin position="189"/>
        <end position="208"/>
    </location>
</feature>
<protein>
    <recommendedName>
        <fullName evidence="4">TraX protein</fullName>
    </recommendedName>
</protein>
<feature type="transmembrane region" description="Helical" evidence="1">
    <location>
        <begin position="240"/>
        <end position="259"/>
    </location>
</feature>
<evidence type="ECO:0000313" key="3">
    <source>
        <dbReference type="Proteomes" id="UP000199749"/>
    </source>
</evidence>
<dbReference type="AlphaFoldDB" id="A0AAC9ULU2"/>
<gene>
    <name evidence="2" type="ORF">CG419_09080</name>
</gene>
<feature type="transmembrane region" description="Helical" evidence="1">
    <location>
        <begin position="160"/>
        <end position="182"/>
    </location>
</feature>
<keyword evidence="1" id="KW-1133">Transmembrane helix</keyword>
<dbReference type="Proteomes" id="UP000199749">
    <property type="component" value="Chromosome"/>
</dbReference>
<feature type="transmembrane region" description="Helical" evidence="1">
    <location>
        <begin position="64"/>
        <end position="86"/>
    </location>
</feature>
<dbReference type="Pfam" id="PF05857">
    <property type="entry name" value="TraX"/>
    <property type="match status" value="1"/>
</dbReference>
<feature type="transmembrane region" description="Helical" evidence="1">
    <location>
        <begin position="92"/>
        <end position="113"/>
    </location>
</feature>
<dbReference type="RefSeq" id="WP_089557089.1">
    <property type="nucleotide sequence ID" value="NZ_CP022474.1"/>
</dbReference>
<dbReference type="InterPro" id="IPR008875">
    <property type="entry name" value="TraX"/>
</dbReference>